<proteinExistence type="predicted"/>
<dbReference type="InterPro" id="IPR049012">
    <property type="entry name" value="Mutator_transp_dom"/>
</dbReference>
<organism evidence="2 3">
    <name type="scientific">Trichonephila clavipes</name>
    <name type="common">Golden silk orbweaver</name>
    <name type="synonym">Nephila clavipes</name>
    <dbReference type="NCBI Taxonomy" id="2585209"/>
    <lineage>
        <taxon>Eukaryota</taxon>
        <taxon>Metazoa</taxon>
        <taxon>Ecdysozoa</taxon>
        <taxon>Arthropoda</taxon>
        <taxon>Chelicerata</taxon>
        <taxon>Arachnida</taxon>
        <taxon>Araneae</taxon>
        <taxon>Araneomorphae</taxon>
        <taxon>Entelegynae</taxon>
        <taxon>Araneoidea</taxon>
        <taxon>Nephilidae</taxon>
        <taxon>Trichonephila</taxon>
    </lineage>
</organism>
<evidence type="ECO:0000313" key="3">
    <source>
        <dbReference type="Proteomes" id="UP000887159"/>
    </source>
</evidence>
<evidence type="ECO:0000259" key="1">
    <source>
        <dbReference type="Pfam" id="PF20700"/>
    </source>
</evidence>
<reference evidence="2" key="1">
    <citation type="submission" date="2020-08" db="EMBL/GenBank/DDBJ databases">
        <title>Multicomponent nature underlies the extraordinary mechanical properties of spider dragline silk.</title>
        <authorList>
            <person name="Kono N."/>
            <person name="Nakamura H."/>
            <person name="Mori M."/>
            <person name="Yoshida Y."/>
            <person name="Ohtoshi R."/>
            <person name="Malay A.D."/>
            <person name="Moran D.A.P."/>
            <person name="Tomita M."/>
            <person name="Numata K."/>
            <person name="Arakawa K."/>
        </authorList>
    </citation>
    <scope>NUCLEOTIDE SEQUENCE</scope>
</reference>
<protein>
    <recommendedName>
        <fullName evidence="1">Mutator-like transposase domain-containing protein</fullName>
    </recommendedName>
</protein>
<keyword evidence="3" id="KW-1185">Reference proteome</keyword>
<gene>
    <name evidence="2" type="primary">AVEN_235092_1</name>
    <name evidence="2" type="ORF">TNCV_2599411</name>
</gene>
<dbReference type="EMBL" id="BMAU01021134">
    <property type="protein sequence ID" value="GFX91492.1"/>
    <property type="molecule type" value="Genomic_DNA"/>
</dbReference>
<feature type="domain" description="Mutator-like transposase" evidence="1">
    <location>
        <begin position="6"/>
        <end position="97"/>
    </location>
</feature>
<name>A0A8X6RFA2_TRICX</name>
<evidence type="ECO:0000313" key="2">
    <source>
        <dbReference type="EMBL" id="GFX91492.1"/>
    </source>
</evidence>
<dbReference type="Pfam" id="PF20700">
    <property type="entry name" value="Mutator"/>
    <property type="match status" value="1"/>
</dbReference>
<dbReference type="AlphaFoldDB" id="A0A8X6RFA2"/>
<sequence>MCAPNTVNKLECIGHVQKRVGSHLRKFKKFVKGLGGKGKLTDNFIDKLQNYYGIAIHSNTKNLANMQSAVIAAFYHCCSSTKRPMHGQCPTGTDSRCKFQKAKALGKIFTAKTPGLPQNILNIVKPDYFKLCDQKLLEKCLHGLTLNANESFNGVLWNIVPKQNFVELQYLKLRAYIAVPQFNEGASGLLKVINKLGFNAVSYMIRVLKLYDYRRINEAERHSLPFTKLKRKKNTSSQNEKRVAPGRKRCDISSRGILDNFVMYVYLLTVKCGCARERVFNPTAFPPEEVSEKDSNAVFGINQKKGSTSVFLSSVKCFVKDSYGTEAWVHCGLIQGDLNQTLNMFWKLENVEVERIKNEEAIFCEDHFLKTHSRDDEESGSVEMQRVAICG</sequence>
<accession>A0A8X6RFA2</accession>
<comment type="caution">
    <text evidence="2">The sequence shown here is derived from an EMBL/GenBank/DDBJ whole genome shotgun (WGS) entry which is preliminary data.</text>
</comment>
<dbReference type="Proteomes" id="UP000887159">
    <property type="component" value="Unassembled WGS sequence"/>
</dbReference>